<dbReference type="Proteomes" id="UP001482620">
    <property type="component" value="Unassembled WGS sequence"/>
</dbReference>
<evidence type="ECO:0000313" key="2">
    <source>
        <dbReference type="EMBL" id="MEQ2252375.1"/>
    </source>
</evidence>
<dbReference type="EMBL" id="JAHRIQ010094921">
    <property type="protein sequence ID" value="MEQ2252375.1"/>
    <property type="molecule type" value="Genomic_DNA"/>
</dbReference>
<organism evidence="2 3">
    <name type="scientific">Ilyodon furcidens</name>
    <name type="common">goldbreast splitfin</name>
    <dbReference type="NCBI Taxonomy" id="33524"/>
    <lineage>
        <taxon>Eukaryota</taxon>
        <taxon>Metazoa</taxon>
        <taxon>Chordata</taxon>
        <taxon>Craniata</taxon>
        <taxon>Vertebrata</taxon>
        <taxon>Euteleostomi</taxon>
        <taxon>Actinopterygii</taxon>
        <taxon>Neopterygii</taxon>
        <taxon>Teleostei</taxon>
        <taxon>Neoteleostei</taxon>
        <taxon>Acanthomorphata</taxon>
        <taxon>Ovalentaria</taxon>
        <taxon>Atherinomorphae</taxon>
        <taxon>Cyprinodontiformes</taxon>
        <taxon>Goodeidae</taxon>
        <taxon>Ilyodon</taxon>
    </lineage>
</organism>
<evidence type="ECO:0000256" key="1">
    <source>
        <dbReference type="SAM" id="Phobius"/>
    </source>
</evidence>
<evidence type="ECO:0000313" key="3">
    <source>
        <dbReference type="Proteomes" id="UP001482620"/>
    </source>
</evidence>
<gene>
    <name evidence="2" type="ORF">ILYODFUR_021168</name>
</gene>
<keyword evidence="1" id="KW-1133">Transmembrane helix</keyword>
<feature type="transmembrane region" description="Helical" evidence="1">
    <location>
        <begin position="97"/>
        <end position="119"/>
    </location>
</feature>
<sequence length="194" mass="22756">MLTHSALQNCFKTQWGVSRMTGLVKVKLQQSPDFDLFLSHLEMDLLVFFGSLFCWVTEVSFIILDFILQEFLLENRIHQTSWFYPSQQVIQMLKSHIITLPPLCFTVGMMFCFCNAGYFNSRYNTTITSQTCPLLSHQSTEYFLRTLEDHQDVFWENVRRAFVSFWVSSGSCLGTFPWRPFFPSLSFLLLNHDL</sequence>
<keyword evidence="3" id="KW-1185">Reference proteome</keyword>
<protein>
    <submittedName>
        <fullName evidence="2">Uncharacterized protein</fullName>
    </submittedName>
</protein>
<feature type="transmembrane region" description="Helical" evidence="1">
    <location>
        <begin position="45"/>
        <end position="68"/>
    </location>
</feature>
<comment type="caution">
    <text evidence="2">The sequence shown here is derived from an EMBL/GenBank/DDBJ whole genome shotgun (WGS) entry which is preliminary data.</text>
</comment>
<keyword evidence="1" id="KW-0812">Transmembrane</keyword>
<name>A0ABV0V4W9_9TELE</name>
<reference evidence="2 3" key="1">
    <citation type="submission" date="2021-06" db="EMBL/GenBank/DDBJ databases">
        <authorList>
            <person name="Palmer J.M."/>
        </authorList>
    </citation>
    <scope>NUCLEOTIDE SEQUENCE [LARGE SCALE GENOMIC DNA]</scope>
    <source>
        <strain evidence="3">if_2019</strain>
        <tissue evidence="2">Muscle</tissue>
    </source>
</reference>
<accession>A0ABV0V4W9</accession>
<proteinExistence type="predicted"/>
<keyword evidence="1" id="KW-0472">Membrane</keyword>